<name>A0A1Z4EZ24_9MYCO</name>
<evidence type="ECO:0000313" key="1">
    <source>
        <dbReference type="EMBL" id="BAX98235.1"/>
    </source>
</evidence>
<evidence type="ECO:0000313" key="2">
    <source>
        <dbReference type="Proteomes" id="UP000217954"/>
    </source>
</evidence>
<protein>
    <submittedName>
        <fullName evidence="1">Uncharacterized protein</fullName>
    </submittedName>
</protein>
<reference evidence="2" key="1">
    <citation type="journal article" date="2017" name="Genome Announc.">
        <title>Complete Genome Sequence of Mycobacterium stephanolepidis.</title>
        <authorList>
            <person name="Fukano H."/>
            <person name="Yoshida M."/>
            <person name="Katayama Y."/>
            <person name="Omatsu T."/>
            <person name="Mizutani T."/>
            <person name="Kurata O."/>
            <person name="Wada S."/>
            <person name="Hoshino Y."/>
        </authorList>
    </citation>
    <scope>NUCLEOTIDE SEQUENCE [LARGE SCALE GENOMIC DNA]</scope>
    <source>
        <strain evidence="2">NJB0901</strain>
    </source>
</reference>
<dbReference type="Proteomes" id="UP000217954">
    <property type="component" value="Chromosome"/>
</dbReference>
<keyword evidence="2" id="KW-1185">Reference proteome</keyword>
<dbReference type="EMBL" id="AP018165">
    <property type="protein sequence ID" value="BAX98235.1"/>
    <property type="molecule type" value="Genomic_DNA"/>
</dbReference>
<dbReference type="AlphaFoldDB" id="A0A1Z4EZ24"/>
<reference evidence="1 2" key="2">
    <citation type="journal article" date="2017" name="Int. J. Syst. Evol. Microbiol.">
        <title>Mycobacterium stephanolepidis sp. nov., a rapidly growing species related to Mycobacterium chelonae, isolated from marine teleost fish, Stephanolepis cirrhifer.</title>
        <authorList>
            <person name="Fukano H."/>
            <person name="Wada S."/>
            <person name="Kurata O."/>
            <person name="Katayama K."/>
            <person name="Fujiwara N."/>
            <person name="Hoshino Y."/>
        </authorList>
    </citation>
    <scope>NUCLEOTIDE SEQUENCE [LARGE SCALE GENOMIC DNA]</scope>
    <source>
        <strain evidence="1 2">NJB0901</strain>
    </source>
</reference>
<accession>A0A1Z4EZ24</accession>
<sequence length="34" mass="3937">MPRIAHFLRNRLTVNSSDEFATPTMAADCEEYHI</sequence>
<gene>
    <name evidence="1" type="ORF">MSTE_02930</name>
</gene>
<dbReference type="KEGG" id="mste:MSTE_02930"/>
<organism evidence="1 2">
    <name type="scientific">[Mycobacterium] stephanolepidis</name>
    <dbReference type="NCBI Taxonomy" id="1520670"/>
    <lineage>
        <taxon>Bacteria</taxon>
        <taxon>Bacillati</taxon>
        <taxon>Actinomycetota</taxon>
        <taxon>Actinomycetes</taxon>
        <taxon>Mycobacteriales</taxon>
        <taxon>Mycobacteriaceae</taxon>
        <taxon>Mycobacteroides</taxon>
    </lineage>
</organism>
<proteinExistence type="predicted"/>